<name>A0ABV2JC94_9STRE</name>
<reference evidence="1 2" key="1">
    <citation type="submission" date="2024-06" db="EMBL/GenBank/DDBJ databases">
        <title>Genomic Encyclopedia of Type Strains, Phase IV (KMG-IV): sequencing the most valuable type-strain genomes for metagenomic binning, comparative biology and taxonomic classification.</title>
        <authorList>
            <person name="Goeker M."/>
        </authorList>
    </citation>
    <scope>NUCLEOTIDE SEQUENCE [LARGE SCALE GENOMIC DNA]</scope>
    <source>
        <strain evidence="1 2">DSM 28302</strain>
    </source>
</reference>
<dbReference type="Proteomes" id="UP001549037">
    <property type="component" value="Unassembled WGS sequence"/>
</dbReference>
<protein>
    <submittedName>
        <fullName evidence="1">Uncharacterized protein</fullName>
    </submittedName>
</protein>
<organism evidence="1 2">
    <name type="scientific">Streptococcus porcorum</name>
    <dbReference type="NCBI Taxonomy" id="701526"/>
    <lineage>
        <taxon>Bacteria</taxon>
        <taxon>Bacillati</taxon>
        <taxon>Bacillota</taxon>
        <taxon>Bacilli</taxon>
        <taxon>Lactobacillales</taxon>
        <taxon>Streptococcaceae</taxon>
        <taxon>Streptococcus</taxon>
    </lineage>
</organism>
<evidence type="ECO:0000313" key="2">
    <source>
        <dbReference type="Proteomes" id="UP001549037"/>
    </source>
</evidence>
<sequence>MSVTVITLPSESVAVAVTLTVTPVPVPVNPATGLKVTSPVFGLTVYVPSPTTVLLVVPSSNE</sequence>
<gene>
    <name evidence="1" type="ORF">ABID28_000037</name>
</gene>
<keyword evidence="2" id="KW-1185">Reference proteome</keyword>
<evidence type="ECO:0000313" key="1">
    <source>
        <dbReference type="EMBL" id="MET3633407.1"/>
    </source>
</evidence>
<dbReference type="EMBL" id="JBEPLN010000001">
    <property type="protein sequence ID" value="MET3633407.1"/>
    <property type="molecule type" value="Genomic_DNA"/>
</dbReference>
<comment type="caution">
    <text evidence="1">The sequence shown here is derived from an EMBL/GenBank/DDBJ whole genome shotgun (WGS) entry which is preliminary data.</text>
</comment>
<accession>A0ABV2JC94</accession>
<proteinExistence type="predicted"/>